<reference evidence="2" key="1">
    <citation type="journal article" date="2022" name="Mol. Ecol. Resour.">
        <title>The genomes of chicory, endive, great burdock and yacon provide insights into Asteraceae palaeo-polyploidization history and plant inulin production.</title>
        <authorList>
            <person name="Fan W."/>
            <person name="Wang S."/>
            <person name="Wang H."/>
            <person name="Wang A."/>
            <person name="Jiang F."/>
            <person name="Liu H."/>
            <person name="Zhao H."/>
            <person name="Xu D."/>
            <person name="Zhang Y."/>
        </authorList>
    </citation>
    <scope>NUCLEOTIDE SEQUENCE [LARGE SCALE GENOMIC DNA]</scope>
    <source>
        <strain evidence="2">cv. Yunnan</strain>
    </source>
</reference>
<organism evidence="1 2">
    <name type="scientific">Smallanthus sonchifolius</name>
    <dbReference type="NCBI Taxonomy" id="185202"/>
    <lineage>
        <taxon>Eukaryota</taxon>
        <taxon>Viridiplantae</taxon>
        <taxon>Streptophyta</taxon>
        <taxon>Embryophyta</taxon>
        <taxon>Tracheophyta</taxon>
        <taxon>Spermatophyta</taxon>
        <taxon>Magnoliopsida</taxon>
        <taxon>eudicotyledons</taxon>
        <taxon>Gunneridae</taxon>
        <taxon>Pentapetalae</taxon>
        <taxon>asterids</taxon>
        <taxon>campanulids</taxon>
        <taxon>Asterales</taxon>
        <taxon>Asteraceae</taxon>
        <taxon>Asteroideae</taxon>
        <taxon>Heliantheae alliance</taxon>
        <taxon>Millerieae</taxon>
        <taxon>Smallanthus</taxon>
    </lineage>
</organism>
<accession>A0ACB8YFH0</accession>
<dbReference type="EMBL" id="CM042045">
    <property type="protein sequence ID" value="KAI3683770.1"/>
    <property type="molecule type" value="Genomic_DNA"/>
</dbReference>
<sequence length="396" mass="45747">MSCLEQSTHLSLWECKLHGDHGEIECGTRPEDEIMVSPVRDVEVDINNTRNEEPPLLNIPLDVLKRIMEFCVGVEYLKLRATCKHCQLAAPIRRLQTYSLISPWLIVLDKHRGVITFTDPVFGDKYFIKMPQKLIGDLRLYCSRFGWLLLYKLNEPGELFFYNPFTNDIRELSDAPYFDSLYFLAPPTSPNCMVVGLSASLPMNYFIYSWESSSWTRFRVDFGDTAPHSFLFPTMCCDSIFALNQGALTIFLENEERNIFGNAVVAEAPRGRSAQYILVSYDPRLLLVVLDELGEFVEVLKLNASARVWEKIDSLGRHMIYICGTMSLHMEAKTPEMKNKIFFPRLDSKHGKIVFYSLETCRYHTFNGRNIEQGLENLFGTKYHVYPHAWIEPSWS</sequence>
<dbReference type="Proteomes" id="UP001056120">
    <property type="component" value="Linkage Group LG28"/>
</dbReference>
<evidence type="ECO:0000313" key="1">
    <source>
        <dbReference type="EMBL" id="KAI3683770.1"/>
    </source>
</evidence>
<protein>
    <submittedName>
        <fullName evidence="1">Uncharacterized protein</fullName>
    </submittedName>
</protein>
<gene>
    <name evidence="1" type="ORF">L1987_84285</name>
</gene>
<keyword evidence="2" id="KW-1185">Reference proteome</keyword>
<proteinExistence type="predicted"/>
<comment type="caution">
    <text evidence="1">The sequence shown here is derived from an EMBL/GenBank/DDBJ whole genome shotgun (WGS) entry which is preliminary data.</text>
</comment>
<name>A0ACB8YFH0_9ASTR</name>
<evidence type="ECO:0000313" key="2">
    <source>
        <dbReference type="Proteomes" id="UP001056120"/>
    </source>
</evidence>
<reference evidence="1 2" key="2">
    <citation type="journal article" date="2022" name="Mol. Ecol. Resour.">
        <title>The genomes of chicory, endive, great burdock and yacon provide insights into Asteraceae paleo-polyploidization history and plant inulin production.</title>
        <authorList>
            <person name="Fan W."/>
            <person name="Wang S."/>
            <person name="Wang H."/>
            <person name="Wang A."/>
            <person name="Jiang F."/>
            <person name="Liu H."/>
            <person name="Zhao H."/>
            <person name="Xu D."/>
            <person name="Zhang Y."/>
        </authorList>
    </citation>
    <scope>NUCLEOTIDE SEQUENCE [LARGE SCALE GENOMIC DNA]</scope>
    <source>
        <strain evidence="2">cv. Yunnan</strain>
        <tissue evidence="1">Leaves</tissue>
    </source>
</reference>